<evidence type="ECO:0000256" key="3">
    <source>
        <dbReference type="ARBA" id="ARBA00023163"/>
    </source>
</evidence>
<dbReference type="PANTHER" id="PTHR42756">
    <property type="entry name" value="TRANSCRIPTIONAL REGULATOR, MARR"/>
    <property type="match status" value="1"/>
</dbReference>
<dbReference type="Gene3D" id="1.10.10.10">
    <property type="entry name" value="Winged helix-like DNA-binding domain superfamily/Winged helix DNA-binding domain"/>
    <property type="match status" value="1"/>
</dbReference>
<comment type="caution">
    <text evidence="5">The sequence shown here is derived from an EMBL/GenBank/DDBJ whole genome shotgun (WGS) entry which is preliminary data.</text>
</comment>
<dbReference type="OrthoDB" id="794835at2"/>
<dbReference type="SUPFAM" id="SSF46785">
    <property type="entry name" value="Winged helix' DNA-binding domain"/>
    <property type="match status" value="1"/>
</dbReference>
<dbReference type="PROSITE" id="PS50995">
    <property type="entry name" value="HTH_MARR_2"/>
    <property type="match status" value="1"/>
</dbReference>
<keyword evidence="3" id="KW-0804">Transcription</keyword>
<name>A0A2W2ALY2_9BACT</name>
<evidence type="ECO:0000256" key="1">
    <source>
        <dbReference type="ARBA" id="ARBA00023015"/>
    </source>
</evidence>
<evidence type="ECO:0000259" key="4">
    <source>
        <dbReference type="PROSITE" id="PS50995"/>
    </source>
</evidence>
<dbReference type="EMBL" id="QKTW01000003">
    <property type="protein sequence ID" value="PZF74542.1"/>
    <property type="molecule type" value="Genomic_DNA"/>
</dbReference>
<dbReference type="Proteomes" id="UP000248745">
    <property type="component" value="Unassembled WGS sequence"/>
</dbReference>
<sequence length="147" mass="16894">MKSVKNFPDSILFHMGMFNKALFNKANKIIAQNGFPIQVEQLPVVMVLFYEGDQSQQQIADSCDRDKSSIQRSISSLLKREIVQVAQDPHDKRKNIVHLTAKGKSLAKEIEEEIFKIEHIIFGNLSQEKKASFIKHLEEMHKLLEDS</sequence>
<proteinExistence type="predicted"/>
<reference evidence="5 6" key="1">
    <citation type="submission" date="2018-06" db="EMBL/GenBank/DDBJ databases">
        <title>Mucibacter soli gen. nov., sp. nov., a new member of the family Chitinophagaceae producing mucin.</title>
        <authorList>
            <person name="Kim M.-K."/>
            <person name="Park S."/>
            <person name="Kim T.-S."/>
            <person name="Joung Y."/>
            <person name="Han J.-H."/>
            <person name="Kim S.B."/>
        </authorList>
    </citation>
    <scope>NUCLEOTIDE SEQUENCE [LARGE SCALE GENOMIC DNA]</scope>
    <source>
        <strain evidence="5 6">R1-15</strain>
    </source>
</reference>
<dbReference type="AlphaFoldDB" id="A0A2W2ALY2"/>
<dbReference type="InterPro" id="IPR000835">
    <property type="entry name" value="HTH_MarR-typ"/>
</dbReference>
<evidence type="ECO:0000256" key="2">
    <source>
        <dbReference type="ARBA" id="ARBA00023125"/>
    </source>
</evidence>
<dbReference type="Pfam" id="PF01047">
    <property type="entry name" value="MarR"/>
    <property type="match status" value="1"/>
</dbReference>
<dbReference type="PANTHER" id="PTHR42756:SF1">
    <property type="entry name" value="TRANSCRIPTIONAL REPRESSOR OF EMRAB OPERON"/>
    <property type="match status" value="1"/>
</dbReference>
<gene>
    <name evidence="5" type="ORF">DN068_02910</name>
</gene>
<dbReference type="InterPro" id="IPR036390">
    <property type="entry name" value="WH_DNA-bd_sf"/>
</dbReference>
<feature type="domain" description="HTH marR-type" evidence="4">
    <location>
        <begin position="8"/>
        <end position="142"/>
    </location>
</feature>
<evidence type="ECO:0000313" key="6">
    <source>
        <dbReference type="Proteomes" id="UP000248745"/>
    </source>
</evidence>
<dbReference type="GO" id="GO:0003700">
    <property type="term" value="F:DNA-binding transcription factor activity"/>
    <property type="evidence" value="ECO:0007669"/>
    <property type="project" value="InterPro"/>
</dbReference>
<keyword evidence="1" id="KW-0805">Transcription regulation</keyword>
<dbReference type="SMART" id="SM00347">
    <property type="entry name" value="HTH_MARR"/>
    <property type="match status" value="1"/>
</dbReference>
<dbReference type="GO" id="GO:0003677">
    <property type="term" value="F:DNA binding"/>
    <property type="evidence" value="ECO:0007669"/>
    <property type="project" value="UniProtKB-KW"/>
</dbReference>
<accession>A0A2W2ALY2</accession>
<evidence type="ECO:0000313" key="5">
    <source>
        <dbReference type="EMBL" id="PZF74542.1"/>
    </source>
</evidence>
<keyword evidence="2" id="KW-0238">DNA-binding</keyword>
<protein>
    <recommendedName>
        <fullName evidence="4">HTH marR-type domain-containing protein</fullName>
    </recommendedName>
</protein>
<dbReference type="InterPro" id="IPR036388">
    <property type="entry name" value="WH-like_DNA-bd_sf"/>
</dbReference>
<keyword evidence="6" id="KW-1185">Reference proteome</keyword>
<organism evidence="5 6">
    <name type="scientific">Taibaiella soli</name>
    <dbReference type="NCBI Taxonomy" id="1649169"/>
    <lineage>
        <taxon>Bacteria</taxon>
        <taxon>Pseudomonadati</taxon>
        <taxon>Bacteroidota</taxon>
        <taxon>Chitinophagia</taxon>
        <taxon>Chitinophagales</taxon>
        <taxon>Chitinophagaceae</taxon>
        <taxon>Taibaiella</taxon>
    </lineage>
</organism>